<dbReference type="InterPro" id="IPR011990">
    <property type="entry name" value="TPR-like_helical_dom_sf"/>
</dbReference>
<dbReference type="OrthoDB" id="1467230at2"/>
<name>F9ZAJ8_ODOSD</name>
<dbReference type="HOGENOM" id="CLU_486468_0_0_10"/>
<proteinExistence type="predicted"/>
<dbReference type="Proteomes" id="UP000006657">
    <property type="component" value="Chromosome"/>
</dbReference>
<dbReference type="RefSeq" id="WP_013612482.1">
    <property type="nucleotide sequence ID" value="NC_015160.1"/>
</dbReference>
<feature type="chain" id="PRO_5003396110" description="Tetratricopeptide repeat protein" evidence="2">
    <location>
        <begin position="20"/>
        <end position="560"/>
    </location>
</feature>
<dbReference type="SMART" id="SM00028">
    <property type="entry name" value="TPR"/>
    <property type="match status" value="5"/>
</dbReference>
<evidence type="ECO:0000256" key="2">
    <source>
        <dbReference type="SAM" id="SignalP"/>
    </source>
</evidence>
<keyword evidence="4" id="KW-1185">Reference proteome</keyword>
<dbReference type="KEGG" id="osp:Odosp_2293"/>
<feature type="signal peptide" evidence="2">
    <location>
        <begin position="1"/>
        <end position="19"/>
    </location>
</feature>
<dbReference type="PaxDb" id="709991-Odosp_2293"/>
<dbReference type="AlphaFoldDB" id="F9ZAJ8"/>
<dbReference type="EMBL" id="CP002544">
    <property type="protein sequence ID" value="ADY33289.1"/>
    <property type="molecule type" value="Genomic_DNA"/>
</dbReference>
<accession>F9ZAJ8</accession>
<reference evidence="3 4" key="1">
    <citation type="journal article" date="2011" name="Stand. Genomic Sci.">
        <title>Complete genome sequence of Odoribacter splanchnicus type strain (1651/6).</title>
        <authorList>
            <consortium name="US DOE Joint Genome Institute (JGI-PGF)"/>
            <person name="Goker M."/>
            <person name="Gronow S."/>
            <person name="Zeytun A."/>
            <person name="Nolan M."/>
            <person name="Lucas S."/>
            <person name="Lapidus A."/>
            <person name="Hammon N."/>
            <person name="Deshpande S."/>
            <person name="Cheng J.F."/>
            <person name="Pitluck S."/>
            <person name="Liolios K."/>
            <person name="Pagani I."/>
            <person name="Ivanova N."/>
            <person name="Mavromatis K."/>
            <person name="Ovchinikova G."/>
            <person name="Pati A."/>
            <person name="Tapia R."/>
            <person name="Han C."/>
            <person name="Goodwin L."/>
            <person name="Chen A."/>
            <person name="Palaniappan K."/>
            <person name="Land M."/>
            <person name="Hauser L."/>
            <person name="Jeffries C.D."/>
            <person name="Brambilla E.M."/>
            <person name="Rohde M."/>
            <person name="Detter J.C."/>
            <person name="Woyke T."/>
            <person name="Bristow J."/>
            <person name="Markowitz V."/>
            <person name="Hugenholtz P."/>
            <person name="Eisen J.A."/>
            <person name="Kyrpides N.C."/>
            <person name="Klenk H.P."/>
        </authorList>
    </citation>
    <scope>NUCLEOTIDE SEQUENCE [LARGE SCALE GENOMIC DNA]</scope>
    <source>
        <strain evidence="4">ATCC 29572 / DSM 20712 / JCM 15291 / NCTC 10825 / 1651/6</strain>
    </source>
</reference>
<keyword evidence="2" id="KW-0732">Signal</keyword>
<dbReference type="Gene3D" id="1.25.40.10">
    <property type="entry name" value="Tetratricopeptide repeat domain"/>
    <property type="match status" value="1"/>
</dbReference>
<evidence type="ECO:0008006" key="5">
    <source>
        <dbReference type="Google" id="ProtNLM"/>
    </source>
</evidence>
<keyword evidence="1" id="KW-0175">Coiled coil</keyword>
<dbReference type="InterPro" id="IPR019734">
    <property type="entry name" value="TPR_rpt"/>
</dbReference>
<dbReference type="GeneID" id="61275529"/>
<evidence type="ECO:0000256" key="1">
    <source>
        <dbReference type="SAM" id="Coils"/>
    </source>
</evidence>
<feature type="coiled-coil region" evidence="1">
    <location>
        <begin position="349"/>
        <end position="377"/>
    </location>
</feature>
<protein>
    <recommendedName>
        <fullName evidence="5">Tetratricopeptide repeat protein</fullName>
    </recommendedName>
</protein>
<sequence>MKNLLILLGILLSSPFVVAQHSAINGNVAIANNSPEGTRVVVIKNGNKLDEQVLNKKGHFDLKLAFDADYKISFEKTGYITKIISINTEVPEESIENNPDFPPVKLIINLLPSVEKIDLSIFDQPIAILTYQAELDDFTFDKSYSDKIKDRIAQTEQAVKKQLAARDAAAIEQERKFAELFNKGLESFGRKAWQAAIDSWTLAQNMKPGNKEVKQKIAEAQEQAKLEEARKSVEPQNEQTYRLLLAAADSLFSREEYPAAKEKYASAKQIKTKEPYPQEQIRNIDRLLAEIAQKEAITQQQLAEAEATYQKTIAQADRSYQAQEYRQAITTYRQALALKSEEAYPRNMIGKAEQALAALEKQQADEAEKQRQEEERINTLKLKYTGIIAEADQAFKNENYSAAKLRYTEADQLNLGEDYPRKRLGEIEQIIHSSKYKARLAEYNKNKTLAEKNLEQKNYASAKVYFQKALTLSPADKESIRERIAETDRLIEAEQLAALDKAYQTNIDKADKAYAEKAYAIAKFYYQKALEIKIGDKHATERLQEIEKYIGERQTKEAEL</sequence>
<evidence type="ECO:0000313" key="4">
    <source>
        <dbReference type="Proteomes" id="UP000006657"/>
    </source>
</evidence>
<dbReference type="STRING" id="709991.Odosp_2293"/>
<dbReference type="eggNOG" id="COG0457">
    <property type="taxonomic scope" value="Bacteria"/>
</dbReference>
<evidence type="ECO:0000313" key="3">
    <source>
        <dbReference type="EMBL" id="ADY33289.1"/>
    </source>
</evidence>
<gene>
    <name evidence="3" type="ordered locus">Odosp_2293</name>
</gene>
<organism evidence="3 4">
    <name type="scientific">Odoribacter splanchnicus (strain ATCC 29572 / DSM 20712 / CIP 104287 / JCM 15291 / NCTC 10825 / 1651/6)</name>
    <name type="common">Bacteroides splanchnicus</name>
    <dbReference type="NCBI Taxonomy" id="709991"/>
    <lineage>
        <taxon>Bacteria</taxon>
        <taxon>Pseudomonadati</taxon>
        <taxon>Bacteroidota</taxon>
        <taxon>Bacteroidia</taxon>
        <taxon>Bacteroidales</taxon>
        <taxon>Odoribacteraceae</taxon>
        <taxon>Odoribacter</taxon>
    </lineage>
</organism>